<feature type="region of interest" description="Disordered" evidence="1">
    <location>
        <begin position="1"/>
        <end position="87"/>
    </location>
</feature>
<feature type="region of interest" description="Disordered" evidence="1">
    <location>
        <begin position="158"/>
        <end position="193"/>
    </location>
</feature>
<gene>
    <name evidence="2" type="ORF">B0H67DRAFT_172243</name>
</gene>
<feature type="compositionally biased region" description="Low complexity" evidence="1">
    <location>
        <begin position="258"/>
        <end position="268"/>
    </location>
</feature>
<sequence>MSRLVEKDQGPLATAIPVDTPTVRQAGILDVVTQAEQENQSQRPSGESPHIPLTQRNQAPVSSSHGLSNHSSAISPQARSVGSLPPAKQPLKHRYSFIEGDDGLVLTIPHVSAAQESQKKSKLWQKGSSRSDSGLDPLSTSFNSVIWLGADDRHMSLADRGQESASSSVSSETTTQRDLEGATTGEDLTQHPTAALLTPGSKKATVTEVADFGSRSVLFSDGKLGTHTVTVSAVEEKPELEMETTVPLGANMAPLLSLNKPKSPSKSRSVTRLGTGETMSNVARIAAARAVSRADNPHGGSGPLDG</sequence>
<evidence type="ECO:0000313" key="3">
    <source>
        <dbReference type="Proteomes" id="UP001172102"/>
    </source>
</evidence>
<feature type="compositionally biased region" description="Polar residues" evidence="1">
    <location>
        <begin position="34"/>
        <end position="45"/>
    </location>
</feature>
<evidence type="ECO:0000313" key="2">
    <source>
        <dbReference type="EMBL" id="KAK0719970.1"/>
    </source>
</evidence>
<dbReference type="Proteomes" id="UP001172102">
    <property type="component" value="Unassembled WGS sequence"/>
</dbReference>
<feature type="compositionally biased region" description="Polar residues" evidence="1">
    <location>
        <begin position="126"/>
        <end position="135"/>
    </location>
</feature>
<feature type="region of interest" description="Disordered" evidence="1">
    <location>
        <begin position="115"/>
        <end position="135"/>
    </location>
</feature>
<feature type="region of interest" description="Disordered" evidence="1">
    <location>
        <begin position="258"/>
        <end position="278"/>
    </location>
</feature>
<protein>
    <submittedName>
        <fullName evidence="2">Uncharacterized protein</fullName>
    </submittedName>
</protein>
<organism evidence="2 3">
    <name type="scientific">Lasiosphaeris hirsuta</name>
    <dbReference type="NCBI Taxonomy" id="260670"/>
    <lineage>
        <taxon>Eukaryota</taxon>
        <taxon>Fungi</taxon>
        <taxon>Dikarya</taxon>
        <taxon>Ascomycota</taxon>
        <taxon>Pezizomycotina</taxon>
        <taxon>Sordariomycetes</taxon>
        <taxon>Sordariomycetidae</taxon>
        <taxon>Sordariales</taxon>
        <taxon>Lasiosphaeriaceae</taxon>
        <taxon>Lasiosphaeris</taxon>
    </lineage>
</organism>
<reference evidence="2" key="1">
    <citation type="submission" date="2023-06" db="EMBL/GenBank/DDBJ databases">
        <title>Genome-scale phylogeny and comparative genomics of the fungal order Sordariales.</title>
        <authorList>
            <consortium name="Lawrence Berkeley National Laboratory"/>
            <person name="Hensen N."/>
            <person name="Bonometti L."/>
            <person name="Westerberg I."/>
            <person name="Brannstrom I.O."/>
            <person name="Guillou S."/>
            <person name="Cros-Aarteil S."/>
            <person name="Calhoun S."/>
            <person name="Haridas S."/>
            <person name="Kuo A."/>
            <person name="Mondo S."/>
            <person name="Pangilinan J."/>
            <person name="Riley R."/>
            <person name="Labutti K."/>
            <person name="Andreopoulos B."/>
            <person name="Lipzen A."/>
            <person name="Chen C."/>
            <person name="Yanf M."/>
            <person name="Daum C."/>
            <person name="Ng V."/>
            <person name="Clum A."/>
            <person name="Steindorff A."/>
            <person name="Ohm R."/>
            <person name="Martin F."/>
            <person name="Silar P."/>
            <person name="Natvig D."/>
            <person name="Lalanne C."/>
            <person name="Gautier V."/>
            <person name="Ament-Velasquez S.L."/>
            <person name="Kruys A."/>
            <person name="Hutchinson M.I."/>
            <person name="Powell A.J."/>
            <person name="Barry K."/>
            <person name="Miller A.N."/>
            <person name="Grigoriev I.V."/>
            <person name="Debuchy R."/>
            <person name="Gladieux P."/>
            <person name="Thoren M.H."/>
            <person name="Johannesson H."/>
        </authorList>
    </citation>
    <scope>NUCLEOTIDE SEQUENCE</scope>
    <source>
        <strain evidence="2">SMH4607-1</strain>
    </source>
</reference>
<keyword evidence="3" id="KW-1185">Reference proteome</keyword>
<accession>A0AA40AQ92</accession>
<name>A0AA40AQ92_9PEZI</name>
<evidence type="ECO:0000256" key="1">
    <source>
        <dbReference type="SAM" id="MobiDB-lite"/>
    </source>
</evidence>
<comment type="caution">
    <text evidence="2">The sequence shown here is derived from an EMBL/GenBank/DDBJ whole genome shotgun (WGS) entry which is preliminary data.</text>
</comment>
<feature type="compositionally biased region" description="Low complexity" evidence="1">
    <location>
        <begin position="62"/>
        <end position="75"/>
    </location>
</feature>
<proteinExistence type="predicted"/>
<dbReference type="AlphaFoldDB" id="A0AA40AQ92"/>
<dbReference type="EMBL" id="JAUKUA010000003">
    <property type="protein sequence ID" value="KAK0719970.1"/>
    <property type="molecule type" value="Genomic_DNA"/>
</dbReference>